<reference evidence="9" key="1">
    <citation type="journal article" date="2019" name="Int. J. Syst. Evol. Microbiol.">
        <title>The Global Catalogue of Microorganisms (GCM) 10K type strain sequencing project: providing services to taxonomists for standard genome sequencing and annotation.</title>
        <authorList>
            <consortium name="The Broad Institute Genomics Platform"/>
            <consortium name="The Broad Institute Genome Sequencing Center for Infectious Disease"/>
            <person name="Wu L."/>
            <person name="Ma J."/>
        </authorList>
    </citation>
    <scope>NUCLEOTIDE SEQUENCE [LARGE SCALE GENOMIC DNA]</scope>
    <source>
        <strain evidence="9">JCM 18303</strain>
    </source>
</reference>
<evidence type="ECO:0000313" key="9">
    <source>
        <dbReference type="Proteomes" id="UP001428817"/>
    </source>
</evidence>
<dbReference type="NCBIfam" id="TIGR03954">
    <property type="entry name" value="integ_memb_HG"/>
    <property type="match status" value="1"/>
</dbReference>
<protein>
    <recommendedName>
        <fullName evidence="7">DUF3817 domain-containing protein</fullName>
    </recommendedName>
</protein>
<evidence type="ECO:0000313" key="8">
    <source>
        <dbReference type="EMBL" id="GAA5156860.1"/>
    </source>
</evidence>
<proteinExistence type="predicted"/>
<dbReference type="PANTHER" id="PTHR40077:SF1">
    <property type="entry name" value="MEMBRANE PROTEIN"/>
    <property type="match status" value="1"/>
</dbReference>
<evidence type="ECO:0000256" key="3">
    <source>
        <dbReference type="ARBA" id="ARBA00022692"/>
    </source>
</evidence>
<accession>A0ABP9Q946</accession>
<dbReference type="PANTHER" id="PTHR40077">
    <property type="entry name" value="MEMBRANE PROTEIN-RELATED"/>
    <property type="match status" value="1"/>
</dbReference>
<evidence type="ECO:0000256" key="1">
    <source>
        <dbReference type="ARBA" id="ARBA00004651"/>
    </source>
</evidence>
<evidence type="ECO:0000256" key="2">
    <source>
        <dbReference type="ARBA" id="ARBA00022475"/>
    </source>
</evidence>
<feature type="transmembrane region" description="Helical" evidence="6">
    <location>
        <begin position="12"/>
        <end position="35"/>
    </location>
</feature>
<feature type="transmembrane region" description="Helical" evidence="6">
    <location>
        <begin position="41"/>
        <end position="65"/>
    </location>
</feature>
<keyword evidence="3 6" id="KW-0812">Transmembrane</keyword>
<feature type="domain" description="DUF3817" evidence="7">
    <location>
        <begin position="10"/>
        <end position="97"/>
    </location>
</feature>
<dbReference type="Pfam" id="PF12823">
    <property type="entry name" value="DUF3817"/>
    <property type="match status" value="1"/>
</dbReference>
<evidence type="ECO:0000256" key="6">
    <source>
        <dbReference type="SAM" id="Phobius"/>
    </source>
</evidence>
<dbReference type="Proteomes" id="UP001428817">
    <property type="component" value="Unassembled WGS sequence"/>
</dbReference>
<sequence length="115" mass="12650">MGAMARVDVRWFRIAAIAEAISWTGLLIGMVFKYLVVFNEIGVKIFGPIHGVLFLAYVALAIVVWRREPWSSPVGVCAVLAGVPPYGTVVFERWATRTGRLTDRSETAGEPVSLQ</sequence>
<dbReference type="EMBL" id="BAABJP010000015">
    <property type="protein sequence ID" value="GAA5156860.1"/>
    <property type="molecule type" value="Genomic_DNA"/>
</dbReference>
<evidence type="ECO:0000259" key="7">
    <source>
        <dbReference type="Pfam" id="PF12823"/>
    </source>
</evidence>
<keyword evidence="5 6" id="KW-0472">Membrane</keyword>
<organism evidence="8 9">
    <name type="scientific">Pseudonocardia eucalypti</name>
    <dbReference type="NCBI Taxonomy" id="648755"/>
    <lineage>
        <taxon>Bacteria</taxon>
        <taxon>Bacillati</taxon>
        <taxon>Actinomycetota</taxon>
        <taxon>Actinomycetes</taxon>
        <taxon>Pseudonocardiales</taxon>
        <taxon>Pseudonocardiaceae</taxon>
        <taxon>Pseudonocardia</taxon>
    </lineage>
</organism>
<gene>
    <name evidence="8" type="ORF">GCM10023321_33610</name>
</gene>
<keyword evidence="4 6" id="KW-1133">Transmembrane helix</keyword>
<evidence type="ECO:0000256" key="4">
    <source>
        <dbReference type="ARBA" id="ARBA00022989"/>
    </source>
</evidence>
<keyword evidence="2" id="KW-1003">Cell membrane</keyword>
<evidence type="ECO:0000256" key="5">
    <source>
        <dbReference type="ARBA" id="ARBA00023136"/>
    </source>
</evidence>
<comment type="caution">
    <text evidence="8">The sequence shown here is derived from an EMBL/GenBank/DDBJ whole genome shotgun (WGS) entry which is preliminary data.</text>
</comment>
<keyword evidence="9" id="KW-1185">Reference proteome</keyword>
<dbReference type="InterPro" id="IPR023845">
    <property type="entry name" value="DUF3817_TM"/>
</dbReference>
<comment type="subcellular location">
    <subcellularLocation>
        <location evidence="1">Cell membrane</location>
        <topology evidence="1">Multi-pass membrane protein</topology>
    </subcellularLocation>
</comment>
<name>A0ABP9Q946_9PSEU</name>